<dbReference type="SUPFAM" id="SSF53850">
    <property type="entry name" value="Periplasmic binding protein-like II"/>
    <property type="match status" value="1"/>
</dbReference>
<evidence type="ECO:0000256" key="4">
    <source>
        <dbReference type="ARBA" id="ARBA00023163"/>
    </source>
</evidence>
<dbReference type="SUPFAM" id="SSF46785">
    <property type="entry name" value="Winged helix' DNA-binding domain"/>
    <property type="match status" value="1"/>
</dbReference>
<dbReference type="GO" id="GO:0003700">
    <property type="term" value="F:DNA-binding transcription factor activity"/>
    <property type="evidence" value="ECO:0007669"/>
    <property type="project" value="InterPro"/>
</dbReference>
<dbReference type="AlphaFoldDB" id="A0A4R6RAW0"/>
<dbReference type="InterPro" id="IPR050176">
    <property type="entry name" value="LTTR"/>
</dbReference>
<evidence type="ECO:0000259" key="5">
    <source>
        <dbReference type="PROSITE" id="PS50931"/>
    </source>
</evidence>
<dbReference type="InterPro" id="IPR036388">
    <property type="entry name" value="WH-like_DNA-bd_sf"/>
</dbReference>
<dbReference type="PANTHER" id="PTHR30579">
    <property type="entry name" value="TRANSCRIPTIONAL REGULATOR"/>
    <property type="match status" value="1"/>
</dbReference>
<accession>A0A4R6RAW0</accession>
<comment type="similarity">
    <text evidence="1">Belongs to the LysR transcriptional regulatory family.</text>
</comment>
<comment type="caution">
    <text evidence="6">The sequence shown here is derived from an EMBL/GenBank/DDBJ whole genome shotgun (WGS) entry which is preliminary data.</text>
</comment>
<dbReference type="Proteomes" id="UP000294547">
    <property type="component" value="Unassembled WGS sequence"/>
</dbReference>
<dbReference type="InterPro" id="IPR005119">
    <property type="entry name" value="LysR_subst-bd"/>
</dbReference>
<dbReference type="Gene3D" id="1.10.10.10">
    <property type="entry name" value="Winged helix-like DNA-binding domain superfamily/Winged helix DNA-binding domain"/>
    <property type="match status" value="1"/>
</dbReference>
<evidence type="ECO:0000313" key="6">
    <source>
        <dbReference type="EMBL" id="TDP83172.1"/>
    </source>
</evidence>
<evidence type="ECO:0000256" key="2">
    <source>
        <dbReference type="ARBA" id="ARBA00023015"/>
    </source>
</evidence>
<organism evidence="6 7">
    <name type="scientific">Oharaeibacter diazotrophicus</name>
    <dbReference type="NCBI Taxonomy" id="1920512"/>
    <lineage>
        <taxon>Bacteria</taxon>
        <taxon>Pseudomonadati</taxon>
        <taxon>Pseudomonadota</taxon>
        <taxon>Alphaproteobacteria</taxon>
        <taxon>Hyphomicrobiales</taxon>
        <taxon>Pleomorphomonadaceae</taxon>
        <taxon>Oharaeibacter</taxon>
    </lineage>
</organism>
<evidence type="ECO:0000313" key="7">
    <source>
        <dbReference type="Proteomes" id="UP000294547"/>
    </source>
</evidence>
<keyword evidence="3" id="KW-0238">DNA-binding</keyword>
<dbReference type="OrthoDB" id="9789529at2"/>
<dbReference type="EMBL" id="SNXY01000009">
    <property type="protein sequence ID" value="TDP83172.1"/>
    <property type="molecule type" value="Genomic_DNA"/>
</dbReference>
<dbReference type="InterPro" id="IPR036390">
    <property type="entry name" value="WH_DNA-bd_sf"/>
</dbReference>
<dbReference type="Pfam" id="PF03466">
    <property type="entry name" value="LysR_substrate"/>
    <property type="match status" value="1"/>
</dbReference>
<keyword evidence="7" id="KW-1185">Reference proteome</keyword>
<sequence length="294" mass="31967">MPPRLPFDLDLLRSFVLIAEAGGVTRAAERLGRTQSTVSLQLKRLEEGLGQVLLDRDGGFAPTANGELLLGYARRILALANEARARMTEPDVDGPVRLGTPEDFATMRLPDVLRRFARAHPRVALEVSCDFTANLAEGFERGAFDIVLLKREPRGAAGGTLVWQETLVWACSEQLVQAPGDPLPLVLAPSPDIYRRRALDALEAAGRPWRIAYTSPSLAGVQAAVRAGLGVTILPKDMLLDGFTIVDAEFDLPVLMRTEIALHRAPGPRARAADLLAEHIVRSLEEHRGAPPMV</sequence>
<keyword evidence="2" id="KW-0805">Transcription regulation</keyword>
<evidence type="ECO:0000256" key="1">
    <source>
        <dbReference type="ARBA" id="ARBA00009437"/>
    </source>
</evidence>
<protein>
    <submittedName>
        <fullName evidence="6">LysR family transcriptional regulator</fullName>
    </submittedName>
</protein>
<dbReference type="PROSITE" id="PS50931">
    <property type="entry name" value="HTH_LYSR"/>
    <property type="match status" value="1"/>
</dbReference>
<dbReference type="Pfam" id="PF00126">
    <property type="entry name" value="HTH_1"/>
    <property type="match status" value="1"/>
</dbReference>
<reference evidence="6 7" key="1">
    <citation type="submission" date="2019-03" db="EMBL/GenBank/DDBJ databases">
        <title>Genomic Encyclopedia of Type Strains, Phase IV (KMG-IV): sequencing the most valuable type-strain genomes for metagenomic binning, comparative biology and taxonomic classification.</title>
        <authorList>
            <person name="Goeker M."/>
        </authorList>
    </citation>
    <scope>NUCLEOTIDE SEQUENCE [LARGE SCALE GENOMIC DNA]</scope>
    <source>
        <strain evidence="6 7">DSM 102969</strain>
    </source>
</reference>
<dbReference type="InterPro" id="IPR000847">
    <property type="entry name" value="LysR_HTH_N"/>
</dbReference>
<dbReference type="GO" id="GO:0003677">
    <property type="term" value="F:DNA binding"/>
    <property type="evidence" value="ECO:0007669"/>
    <property type="project" value="UniProtKB-KW"/>
</dbReference>
<keyword evidence="4" id="KW-0804">Transcription</keyword>
<name>A0A4R6RAW0_9HYPH</name>
<dbReference type="PANTHER" id="PTHR30579:SF7">
    <property type="entry name" value="HTH-TYPE TRANSCRIPTIONAL REGULATOR LRHA-RELATED"/>
    <property type="match status" value="1"/>
</dbReference>
<proteinExistence type="inferred from homology"/>
<dbReference type="RefSeq" id="WP_126537896.1">
    <property type="nucleotide sequence ID" value="NZ_BSPM01000009.1"/>
</dbReference>
<feature type="domain" description="HTH lysR-type" evidence="5">
    <location>
        <begin position="7"/>
        <end position="63"/>
    </location>
</feature>
<evidence type="ECO:0000256" key="3">
    <source>
        <dbReference type="ARBA" id="ARBA00023125"/>
    </source>
</evidence>
<dbReference type="Gene3D" id="3.40.190.10">
    <property type="entry name" value="Periplasmic binding protein-like II"/>
    <property type="match status" value="2"/>
</dbReference>
<gene>
    <name evidence="6" type="ORF">EDD54_3129</name>
</gene>
<dbReference type="PRINTS" id="PR00039">
    <property type="entry name" value="HTHLYSR"/>
</dbReference>